<feature type="non-terminal residue" evidence="1">
    <location>
        <position position="1"/>
    </location>
</feature>
<accession>A0A9N9D3C8</accession>
<protein>
    <submittedName>
        <fullName evidence="1">4948_t:CDS:1</fullName>
    </submittedName>
</protein>
<evidence type="ECO:0000313" key="1">
    <source>
        <dbReference type="EMBL" id="CAG8626244.1"/>
    </source>
</evidence>
<proteinExistence type="predicted"/>
<gene>
    <name evidence="1" type="ORF">ALEPTO_LOCUS9174</name>
</gene>
<keyword evidence="2" id="KW-1185">Reference proteome</keyword>
<sequence length="74" mass="8527">IQDLQDQTLPISKQVALAFVLHLPVVIENSLEQGTDELMEFVLMVHQIIKYASQWNWVILFIENGVLLRAPKKI</sequence>
<dbReference type="AlphaFoldDB" id="A0A9N9D3C8"/>
<dbReference type="Proteomes" id="UP000789508">
    <property type="component" value="Unassembled WGS sequence"/>
</dbReference>
<comment type="caution">
    <text evidence="1">The sequence shown here is derived from an EMBL/GenBank/DDBJ whole genome shotgun (WGS) entry which is preliminary data.</text>
</comment>
<evidence type="ECO:0000313" key="2">
    <source>
        <dbReference type="Proteomes" id="UP000789508"/>
    </source>
</evidence>
<reference evidence="1" key="1">
    <citation type="submission" date="2021-06" db="EMBL/GenBank/DDBJ databases">
        <authorList>
            <person name="Kallberg Y."/>
            <person name="Tangrot J."/>
            <person name="Rosling A."/>
        </authorList>
    </citation>
    <scope>NUCLEOTIDE SEQUENCE</scope>
    <source>
        <strain evidence="1">FL130A</strain>
    </source>
</reference>
<organism evidence="1 2">
    <name type="scientific">Ambispora leptoticha</name>
    <dbReference type="NCBI Taxonomy" id="144679"/>
    <lineage>
        <taxon>Eukaryota</taxon>
        <taxon>Fungi</taxon>
        <taxon>Fungi incertae sedis</taxon>
        <taxon>Mucoromycota</taxon>
        <taxon>Glomeromycotina</taxon>
        <taxon>Glomeromycetes</taxon>
        <taxon>Archaeosporales</taxon>
        <taxon>Ambisporaceae</taxon>
        <taxon>Ambispora</taxon>
    </lineage>
</organism>
<dbReference type="EMBL" id="CAJVPS010006515">
    <property type="protein sequence ID" value="CAG8626244.1"/>
    <property type="molecule type" value="Genomic_DNA"/>
</dbReference>
<name>A0A9N9D3C8_9GLOM</name>